<proteinExistence type="predicted"/>
<feature type="chain" id="PRO_5046280160" evidence="1">
    <location>
        <begin position="21"/>
        <end position="444"/>
    </location>
</feature>
<organism evidence="3 4">
    <name type="scientific">Deinococcus antarcticus</name>
    <dbReference type="NCBI Taxonomy" id="1298767"/>
    <lineage>
        <taxon>Bacteria</taxon>
        <taxon>Thermotogati</taxon>
        <taxon>Deinococcota</taxon>
        <taxon>Deinococci</taxon>
        <taxon>Deinococcales</taxon>
        <taxon>Deinococcaceae</taxon>
        <taxon>Deinococcus</taxon>
    </lineage>
</organism>
<dbReference type="Proteomes" id="UP001595748">
    <property type="component" value="Unassembled WGS sequence"/>
</dbReference>
<dbReference type="InterPro" id="IPR051922">
    <property type="entry name" value="Bact_Sporulation_Assoc"/>
</dbReference>
<dbReference type="InterPro" id="IPR013486">
    <property type="entry name" value="SpoIID/LytB"/>
</dbReference>
<dbReference type="InterPro" id="IPR013693">
    <property type="entry name" value="SpoIID/LytB_N"/>
</dbReference>
<evidence type="ECO:0000256" key="1">
    <source>
        <dbReference type="SAM" id="SignalP"/>
    </source>
</evidence>
<dbReference type="PANTHER" id="PTHR30032">
    <property type="entry name" value="N-ACETYLMURAMOYL-L-ALANINE AMIDASE-RELATED"/>
    <property type="match status" value="1"/>
</dbReference>
<feature type="domain" description="Sporulation stage II protein D amidase enhancer LytB N-terminal" evidence="2">
    <location>
        <begin position="104"/>
        <end position="191"/>
    </location>
</feature>
<accession>A0ABV8ACN7</accession>
<dbReference type="RefSeq" id="WP_380079403.1">
    <property type="nucleotide sequence ID" value="NZ_JBHRZF010000168.1"/>
</dbReference>
<name>A0ABV8ACN7_9DEIO</name>
<evidence type="ECO:0000313" key="3">
    <source>
        <dbReference type="EMBL" id="MFC3861977.1"/>
    </source>
</evidence>
<sequence length="444" mass="44970">MRVSRTFRFFSCGLALAALAQAQALNVRVLIVAAPRVTIKVNSGAGSTPASLSSWTVGVGPGTKLTLNGQDAGNATLYLPPSVGSTVDIAGKTYRGGVLLRVQSGGVQAINVVDVDDYTRGVVASEMPASWPAGALAAQAIIARTYVAARINPAQPYDTCATESCQVYGGVAAEKPSTDAAVQATAGQVVAFGGKAATTYFSSDSGGHTASAAEVWNMRGLPYLPAQADPFSAGGPRAQWTLEVPQAQVQNVAARYGAKVGPLASVVVSKMSESGRPQEITFSGSGGTFKLTGAEAGGFIRSLGAGSSRATLRGINPLVVSGTGQGHGVGLSQYGALGMAKKGYDHLHILGFYYPGTVLSALAAAPLHSRPVLAGTVLDGAVLDGAVLDGAVLHGAVRLPALHEPAPVMAIRTRPALPVPALPVPALPAPDLLARLSAFAGVSE</sequence>
<gene>
    <name evidence="3" type="ORF">ACFOPQ_14505</name>
</gene>
<evidence type="ECO:0000259" key="2">
    <source>
        <dbReference type="Pfam" id="PF08486"/>
    </source>
</evidence>
<dbReference type="Pfam" id="PF08486">
    <property type="entry name" value="SpoIID"/>
    <property type="match status" value="1"/>
</dbReference>
<dbReference type="PANTHER" id="PTHR30032:SF4">
    <property type="entry name" value="AMIDASE ENHANCER"/>
    <property type="match status" value="1"/>
</dbReference>
<feature type="signal peptide" evidence="1">
    <location>
        <begin position="1"/>
        <end position="20"/>
    </location>
</feature>
<evidence type="ECO:0000313" key="4">
    <source>
        <dbReference type="Proteomes" id="UP001595748"/>
    </source>
</evidence>
<protein>
    <submittedName>
        <fullName evidence="3">SpoIID/LytB domain-containing protein</fullName>
    </submittedName>
</protein>
<comment type="caution">
    <text evidence="3">The sequence shown here is derived from an EMBL/GenBank/DDBJ whole genome shotgun (WGS) entry which is preliminary data.</text>
</comment>
<dbReference type="NCBIfam" id="TIGR02669">
    <property type="entry name" value="SpoIID_LytB"/>
    <property type="match status" value="1"/>
</dbReference>
<reference evidence="4" key="1">
    <citation type="journal article" date="2019" name="Int. J. Syst. Evol. Microbiol.">
        <title>The Global Catalogue of Microorganisms (GCM) 10K type strain sequencing project: providing services to taxonomists for standard genome sequencing and annotation.</title>
        <authorList>
            <consortium name="The Broad Institute Genomics Platform"/>
            <consortium name="The Broad Institute Genome Sequencing Center for Infectious Disease"/>
            <person name="Wu L."/>
            <person name="Ma J."/>
        </authorList>
    </citation>
    <scope>NUCLEOTIDE SEQUENCE [LARGE SCALE GENOMIC DNA]</scope>
    <source>
        <strain evidence="4">CCTCC AB 2013263</strain>
    </source>
</reference>
<keyword evidence="1" id="KW-0732">Signal</keyword>
<keyword evidence="4" id="KW-1185">Reference proteome</keyword>
<dbReference type="EMBL" id="JBHRZF010000168">
    <property type="protein sequence ID" value="MFC3861977.1"/>
    <property type="molecule type" value="Genomic_DNA"/>
</dbReference>